<dbReference type="SUPFAM" id="SSF53822">
    <property type="entry name" value="Periplasmic binding protein-like I"/>
    <property type="match status" value="1"/>
</dbReference>
<dbReference type="Pfam" id="PF13377">
    <property type="entry name" value="Peripla_BP_3"/>
    <property type="match status" value="1"/>
</dbReference>
<accession>A0A1T5EEX7</accession>
<dbReference type="RefSeq" id="WP_082214869.1">
    <property type="nucleotide sequence ID" value="NZ_FUZA01000002.1"/>
</dbReference>
<keyword evidence="2 5" id="KW-0238">DNA-binding</keyword>
<evidence type="ECO:0000259" key="4">
    <source>
        <dbReference type="PROSITE" id="PS50949"/>
    </source>
</evidence>
<gene>
    <name evidence="5" type="ORF">SAMN05660293_02381</name>
</gene>
<evidence type="ECO:0000313" key="5">
    <source>
        <dbReference type="EMBL" id="SKB82379.1"/>
    </source>
</evidence>
<evidence type="ECO:0000256" key="3">
    <source>
        <dbReference type="ARBA" id="ARBA00023163"/>
    </source>
</evidence>
<dbReference type="InterPro" id="IPR000524">
    <property type="entry name" value="Tscrpt_reg_HTH_GntR"/>
</dbReference>
<dbReference type="PROSITE" id="PS50949">
    <property type="entry name" value="HTH_GNTR"/>
    <property type="match status" value="1"/>
</dbReference>
<dbReference type="GO" id="GO:0003677">
    <property type="term" value="F:DNA binding"/>
    <property type="evidence" value="ECO:0007669"/>
    <property type="project" value="UniProtKB-KW"/>
</dbReference>
<keyword evidence="1" id="KW-0805">Transcription regulation</keyword>
<organism evidence="5 6">
    <name type="scientific">Dyadobacter psychrophilus</name>
    <dbReference type="NCBI Taxonomy" id="651661"/>
    <lineage>
        <taxon>Bacteria</taxon>
        <taxon>Pseudomonadati</taxon>
        <taxon>Bacteroidota</taxon>
        <taxon>Cytophagia</taxon>
        <taxon>Cytophagales</taxon>
        <taxon>Spirosomataceae</taxon>
        <taxon>Dyadobacter</taxon>
    </lineage>
</organism>
<protein>
    <submittedName>
        <fullName evidence="5">DNA-binding transcriptional regulator, GntR family</fullName>
    </submittedName>
</protein>
<dbReference type="GO" id="GO:0003700">
    <property type="term" value="F:DNA-binding transcription factor activity"/>
    <property type="evidence" value="ECO:0007669"/>
    <property type="project" value="InterPro"/>
</dbReference>
<dbReference type="InterPro" id="IPR028082">
    <property type="entry name" value="Peripla_BP_I"/>
</dbReference>
<name>A0A1T5EEX7_9BACT</name>
<dbReference type="EMBL" id="FUZA01000002">
    <property type="protein sequence ID" value="SKB82379.1"/>
    <property type="molecule type" value="Genomic_DNA"/>
</dbReference>
<dbReference type="OrthoDB" id="742238at2"/>
<feature type="domain" description="HTH gntR-type" evidence="4">
    <location>
        <begin position="13"/>
        <end position="81"/>
    </location>
</feature>
<dbReference type="SMART" id="SM00345">
    <property type="entry name" value="HTH_GNTR"/>
    <property type="match status" value="1"/>
</dbReference>
<evidence type="ECO:0000256" key="2">
    <source>
        <dbReference type="ARBA" id="ARBA00023125"/>
    </source>
</evidence>
<sequence length="337" mass="38321">MRDLIKINALSKQPKYQQITNEVIASIEKGTLNHGQQLPSISELSSWQNVAKVTVAKAYEDLRKRGVIQAKHGKGFYVANTAVRSALNVFLLFDTLNAYKETLYFALKSRLPEGTQLSLFFHHYDRKLFDDLIANNLNNYNYFVIMPHFNENVSATLNRIPKDRLVIIDKAAEDVSGEYAAVYQDFENDIYSALESGLDLLKKYKKLTLVLAKGQFQFVPDGIISGFKRFCKEAKMDCQIADKFSTGIVRKQEAYLLFADRDLIDFVKHVRHEDLLLGEEIGLISYDDTPMKEILEGGITVISTDFEQMGQTLSKIIDQKLTTKTANPSSLIRRKSL</sequence>
<dbReference type="AlphaFoldDB" id="A0A1T5EEX7"/>
<keyword evidence="6" id="KW-1185">Reference proteome</keyword>
<dbReference type="Gene3D" id="1.10.10.10">
    <property type="entry name" value="Winged helix-like DNA-binding domain superfamily/Winged helix DNA-binding domain"/>
    <property type="match status" value="1"/>
</dbReference>
<dbReference type="SUPFAM" id="SSF46785">
    <property type="entry name" value="Winged helix' DNA-binding domain"/>
    <property type="match status" value="1"/>
</dbReference>
<dbReference type="Proteomes" id="UP000190897">
    <property type="component" value="Unassembled WGS sequence"/>
</dbReference>
<proteinExistence type="predicted"/>
<dbReference type="STRING" id="651661.SAMN05660293_02381"/>
<dbReference type="InterPro" id="IPR036390">
    <property type="entry name" value="WH_DNA-bd_sf"/>
</dbReference>
<evidence type="ECO:0000256" key="1">
    <source>
        <dbReference type="ARBA" id="ARBA00023015"/>
    </source>
</evidence>
<dbReference type="CDD" id="cd07377">
    <property type="entry name" value="WHTH_GntR"/>
    <property type="match status" value="1"/>
</dbReference>
<dbReference type="InterPro" id="IPR036388">
    <property type="entry name" value="WH-like_DNA-bd_sf"/>
</dbReference>
<dbReference type="InterPro" id="IPR046335">
    <property type="entry name" value="LacI/GalR-like_sensor"/>
</dbReference>
<evidence type="ECO:0000313" key="6">
    <source>
        <dbReference type="Proteomes" id="UP000190897"/>
    </source>
</evidence>
<dbReference type="PANTHER" id="PTHR38445:SF10">
    <property type="entry name" value="GNTR-FAMILY TRANSCRIPTIONAL REGULATOR"/>
    <property type="match status" value="1"/>
</dbReference>
<dbReference type="Gene3D" id="3.40.50.2300">
    <property type="match status" value="2"/>
</dbReference>
<keyword evidence="3" id="KW-0804">Transcription</keyword>
<dbReference type="PANTHER" id="PTHR38445">
    <property type="entry name" value="HTH-TYPE TRANSCRIPTIONAL REPRESSOR YTRA"/>
    <property type="match status" value="1"/>
</dbReference>
<reference evidence="6" key="1">
    <citation type="submission" date="2017-02" db="EMBL/GenBank/DDBJ databases">
        <authorList>
            <person name="Varghese N."/>
            <person name="Submissions S."/>
        </authorList>
    </citation>
    <scope>NUCLEOTIDE SEQUENCE [LARGE SCALE GENOMIC DNA]</scope>
    <source>
        <strain evidence="6">DSM 22270</strain>
    </source>
</reference>
<dbReference type="Pfam" id="PF00392">
    <property type="entry name" value="GntR"/>
    <property type="match status" value="1"/>
</dbReference>